<comment type="domain">
    <text evidence="1">The PHD-type zinc finger mediates the binding to H3K4me3.</text>
</comment>
<reference evidence="4" key="2">
    <citation type="submission" date="2021-03" db="UniProtKB">
        <authorList>
            <consortium name="EnsemblPlants"/>
        </authorList>
    </citation>
    <scope>IDENTIFICATION</scope>
</reference>
<keyword evidence="1" id="KW-0805">Transcription regulation</keyword>
<evidence type="ECO:0000259" key="3">
    <source>
        <dbReference type="Pfam" id="PF12165"/>
    </source>
</evidence>
<dbReference type="AlphaFoldDB" id="A0A803Q6D9"/>
<keyword evidence="2" id="KW-0472">Membrane</keyword>
<dbReference type="InterPro" id="IPR045104">
    <property type="entry name" value="Alfin"/>
</dbReference>
<keyword evidence="1" id="KW-0479">Metal-binding</keyword>
<dbReference type="GO" id="GO:0008270">
    <property type="term" value="F:zinc ion binding"/>
    <property type="evidence" value="ECO:0007669"/>
    <property type="project" value="UniProtKB-KW"/>
</dbReference>
<accession>A0A803Q6D9</accession>
<evidence type="ECO:0000313" key="5">
    <source>
        <dbReference type="Proteomes" id="UP000596661"/>
    </source>
</evidence>
<evidence type="ECO:0000256" key="2">
    <source>
        <dbReference type="SAM" id="Phobius"/>
    </source>
</evidence>
<dbReference type="GO" id="GO:0000976">
    <property type="term" value="F:transcription cis-regulatory region binding"/>
    <property type="evidence" value="ECO:0007669"/>
    <property type="project" value="TreeGrafter"/>
</dbReference>
<dbReference type="GO" id="GO:0005634">
    <property type="term" value="C:nucleus"/>
    <property type="evidence" value="ECO:0007669"/>
    <property type="project" value="UniProtKB-SubCell"/>
</dbReference>
<reference evidence="4" key="1">
    <citation type="submission" date="2018-11" db="EMBL/GenBank/DDBJ databases">
        <authorList>
            <person name="Grassa J C."/>
        </authorList>
    </citation>
    <scope>NUCLEOTIDE SEQUENCE [LARGE SCALE GENOMIC DNA]</scope>
</reference>
<comment type="function">
    <text evidence="1">Histone-binding component that specifically recognizes H3 tails trimethylated on 'Lys-4' (H3K4me3), which mark transcription start sites of virtually all active genes.</text>
</comment>
<comment type="similarity">
    <text evidence="1">Belongs to the Alfin family.</text>
</comment>
<feature type="domain" description="Alfin N-terminal" evidence="3">
    <location>
        <begin position="106"/>
        <end position="160"/>
    </location>
</feature>
<comment type="subcellular location">
    <subcellularLocation>
        <location evidence="1">Nucleus</location>
    </subcellularLocation>
</comment>
<keyword evidence="2" id="KW-1133">Transmembrane helix</keyword>
<dbReference type="PANTHER" id="PTHR12321:SF60">
    <property type="entry name" value="PHD FINGER PROTEIN ALFIN-LIKE 6"/>
    <property type="match status" value="1"/>
</dbReference>
<evidence type="ECO:0000256" key="1">
    <source>
        <dbReference type="RuleBase" id="RU369089"/>
    </source>
</evidence>
<keyword evidence="1" id="KW-0862">Zinc</keyword>
<dbReference type="GO" id="GO:0006325">
    <property type="term" value="P:chromatin organization"/>
    <property type="evidence" value="ECO:0007669"/>
    <property type="project" value="UniProtKB-UniRule"/>
</dbReference>
<dbReference type="PANTHER" id="PTHR12321">
    <property type="entry name" value="CPG BINDING PROTEIN"/>
    <property type="match status" value="1"/>
</dbReference>
<dbReference type="Gramene" id="evm.model.07.780">
    <property type="protein sequence ID" value="cds.evm.model.07.780"/>
    <property type="gene ID" value="evm.TU.07.780"/>
</dbReference>
<dbReference type="EnsemblPlants" id="evm.model.07.780">
    <property type="protein sequence ID" value="cds.evm.model.07.780"/>
    <property type="gene ID" value="evm.TU.07.780"/>
</dbReference>
<dbReference type="Pfam" id="PF12165">
    <property type="entry name" value="Alfin"/>
    <property type="match status" value="1"/>
</dbReference>
<keyword evidence="1" id="KW-0156">Chromatin regulator</keyword>
<keyword evidence="5" id="KW-1185">Reference proteome</keyword>
<keyword evidence="2" id="KW-0812">Transmembrane</keyword>
<name>A0A803Q6D9_CANSA</name>
<proteinExistence type="inferred from homology"/>
<dbReference type="GO" id="GO:0003712">
    <property type="term" value="F:transcription coregulator activity"/>
    <property type="evidence" value="ECO:0007669"/>
    <property type="project" value="TreeGrafter"/>
</dbReference>
<evidence type="ECO:0000313" key="4">
    <source>
        <dbReference type="EnsemblPlants" id="cds.evm.model.07.780"/>
    </source>
</evidence>
<dbReference type="GO" id="GO:0042393">
    <property type="term" value="F:histone binding"/>
    <property type="evidence" value="ECO:0007669"/>
    <property type="project" value="UniProtKB-UniRule"/>
</dbReference>
<dbReference type="InterPro" id="IPR021998">
    <property type="entry name" value="Alfin_N"/>
</dbReference>
<dbReference type="Proteomes" id="UP000596661">
    <property type="component" value="Chromosome 7"/>
</dbReference>
<organism evidence="4 5">
    <name type="scientific">Cannabis sativa</name>
    <name type="common">Hemp</name>
    <name type="synonym">Marijuana</name>
    <dbReference type="NCBI Taxonomy" id="3483"/>
    <lineage>
        <taxon>Eukaryota</taxon>
        <taxon>Viridiplantae</taxon>
        <taxon>Streptophyta</taxon>
        <taxon>Embryophyta</taxon>
        <taxon>Tracheophyta</taxon>
        <taxon>Spermatophyta</taxon>
        <taxon>Magnoliopsida</taxon>
        <taxon>eudicotyledons</taxon>
        <taxon>Gunneridae</taxon>
        <taxon>Pentapetalae</taxon>
        <taxon>rosids</taxon>
        <taxon>fabids</taxon>
        <taxon>Rosales</taxon>
        <taxon>Cannabaceae</taxon>
        <taxon>Cannabis</taxon>
    </lineage>
</organism>
<feature type="transmembrane region" description="Helical" evidence="2">
    <location>
        <begin position="131"/>
        <end position="152"/>
    </location>
</feature>
<comment type="subunit">
    <text evidence="1">Interacts with H3K4me3 and to a lesser extent with H3K4me2.</text>
</comment>
<dbReference type="GO" id="GO:0006355">
    <property type="term" value="P:regulation of DNA-templated transcription"/>
    <property type="evidence" value="ECO:0007669"/>
    <property type="project" value="UniProtKB-UniRule"/>
</dbReference>
<keyword evidence="1" id="KW-0804">Transcription</keyword>
<dbReference type="EMBL" id="UZAU01000648">
    <property type="status" value="NOT_ANNOTATED_CDS"/>
    <property type="molecule type" value="Genomic_DNA"/>
</dbReference>
<keyword evidence="1" id="KW-0863">Zinc-finger</keyword>
<sequence>MSEDYVHKNITLEAVRRVVLEQIRLALLSMDNDINDFQLVDYHVLENDERNTVKDIDEELNIVVTEKDLSLVSFLNVEQKNAYDIIVERVMTRKGGIFFVDGPGGTEVLPKLFELALGVNFARDWMQEKGWLSLVAVHSNSWLLAIAFYFGARFGFGKSERMP</sequence>
<protein>
    <recommendedName>
        <fullName evidence="1">PHD finger protein ALFIN-LIKE</fullName>
    </recommendedName>
</protein>
<keyword evidence="1" id="KW-0539">Nucleus</keyword>